<name>A0A0S6VZC7_9BACT</name>
<keyword evidence="3" id="KW-1185">Reference proteome</keyword>
<evidence type="ECO:0000259" key="1">
    <source>
        <dbReference type="SMART" id="SM00849"/>
    </source>
</evidence>
<dbReference type="AlphaFoldDB" id="A0A0S6VZC7"/>
<dbReference type="SUPFAM" id="SSF56281">
    <property type="entry name" value="Metallo-hydrolase/oxidoreductase"/>
    <property type="match status" value="1"/>
</dbReference>
<proteinExistence type="predicted"/>
<accession>A0A0S6VZC7</accession>
<sequence>MKVSDSFDFPKIMNNFSLQFLTEKTVAVTQGLDSNAGAIAFDDFIVMVDTTMKPRSARHFRQLVETHFQLPVKFLLITHHHTDHSFGAVAFADTCIVGSTPLAETLTRRKATEWTPEGFAEWKRQTPADAEWLDQVEVLLPTIRFDDAITICDSRRRVELPHVGGHTSCSTYAYLPDENIVFTGDLLFADAFPYSGDATCDPERWMNVLKGLLALDVERFVPGHGAICGKETVEKELRFLQQLKTATIETIQRGDDWRQIHAPATFDVTPDMFWLKEQSLQRFHAFYSQADRTGF</sequence>
<dbReference type="Pfam" id="PF00753">
    <property type="entry name" value="Lactamase_B"/>
    <property type="match status" value="1"/>
</dbReference>
<reference evidence="2" key="1">
    <citation type="journal article" date="2015" name="PeerJ">
        <title>First genomic representation of candidate bacterial phylum KSB3 points to enhanced environmental sensing as a trigger of wastewater bulking.</title>
        <authorList>
            <person name="Sekiguchi Y."/>
            <person name="Ohashi A."/>
            <person name="Parks D.H."/>
            <person name="Yamauchi T."/>
            <person name="Tyson G.W."/>
            <person name="Hugenholtz P."/>
        </authorList>
    </citation>
    <scope>NUCLEOTIDE SEQUENCE [LARGE SCALE GENOMIC DNA]</scope>
</reference>
<dbReference type="PANTHER" id="PTHR42951">
    <property type="entry name" value="METALLO-BETA-LACTAMASE DOMAIN-CONTAINING"/>
    <property type="match status" value="1"/>
</dbReference>
<organism evidence="2">
    <name type="scientific">Candidatus Moduliflexus flocculans</name>
    <dbReference type="NCBI Taxonomy" id="1499966"/>
    <lineage>
        <taxon>Bacteria</taxon>
        <taxon>Candidatus Moduliflexota</taxon>
        <taxon>Candidatus Moduliflexia</taxon>
        <taxon>Candidatus Moduliflexales</taxon>
        <taxon>Candidatus Moduliflexaceae</taxon>
    </lineage>
</organism>
<dbReference type="InterPro" id="IPR036866">
    <property type="entry name" value="RibonucZ/Hydroxyglut_hydro"/>
</dbReference>
<dbReference type="STRING" id="1499966.U14_02144"/>
<dbReference type="InterPro" id="IPR001279">
    <property type="entry name" value="Metallo-B-lactamas"/>
</dbReference>
<dbReference type="SMART" id="SM00849">
    <property type="entry name" value="Lactamase_B"/>
    <property type="match status" value="1"/>
</dbReference>
<gene>
    <name evidence="2" type="ORF">U14_02144</name>
</gene>
<evidence type="ECO:0000313" key="2">
    <source>
        <dbReference type="EMBL" id="GAK50902.1"/>
    </source>
</evidence>
<dbReference type="EMBL" id="DF820456">
    <property type="protein sequence ID" value="GAK50902.1"/>
    <property type="molecule type" value="Genomic_DNA"/>
</dbReference>
<dbReference type="PANTHER" id="PTHR42951:SF4">
    <property type="entry name" value="ACYL-COENZYME A THIOESTERASE MBLAC2"/>
    <property type="match status" value="1"/>
</dbReference>
<dbReference type="InterPro" id="IPR050855">
    <property type="entry name" value="NDM-1-like"/>
</dbReference>
<dbReference type="CDD" id="cd16282">
    <property type="entry name" value="metallo-hydrolase-like_MBL-fold"/>
    <property type="match status" value="1"/>
</dbReference>
<feature type="domain" description="Metallo-beta-lactamase" evidence="1">
    <location>
        <begin position="33"/>
        <end position="224"/>
    </location>
</feature>
<dbReference type="HOGENOM" id="CLU_056342_5_2_0"/>
<dbReference type="Gene3D" id="3.60.15.10">
    <property type="entry name" value="Ribonuclease Z/Hydroxyacylglutathione hydrolase-like"/>
    <property type="match status" value="1"/>
</dbReference>
<evidence type="ECO:0000313" key="3">
    <source>
        <dbReference type="Proteomes" id="UP000030700"/>
    </source>
</evidence>
<dbReference type="Proteomes" id="UP000030700">
    <property type="component" value="Unassembled WGS sequence"/>
</dbReference>
<protein>
    <submittedName>
        <fullName evidence="2">Beta-lactamase-like protein</fullName>
    </submittedName>
</protein>